<keyword evidence="4" id="KW-1185">Reference proteome</keyword>
<keyword evidence="1" id="KW-1133">Transmembrane helix</keyword>
<gene>
    <name evidence="3" type="ORF">IW19_13670</name>
</gene>
<name>A0A085ZPX8_9FLAO</name>
<feature type="transmembrane region" description="Helical" evidence="1">
    <location>
        <begin position="79"/>
        <end position="97"/>
    </location>
</feature>
<feature type="transmembrane region" description="Helical" evidence="1">
    <location>
        <begin position="103"/>
        <end position="123"/>
    </location>
</feature>
<protein>
    <recommendedName>
        <fullName evidence="2">VIT domain-containing protein</fullName>
    </recommendedName>
</protein>
<feature type="transmembrane region" description="Helical" evidence="1">
    <location>
        <begin position="130"/>
        <end position="148"/>
    </location>
</feature>
<proteinExistence type="predicted"/>
<dbReference type="InterPro" id="IPR031005">
    <property type="entry name" value="Sorted_by_XrtN"/>
</dbReference>
<dbReference type="AlphaFoldDB" id="A0A085ZPX8"/>
<evidence type="ECO:0000259" key="2">
    <source>
        <dbReference type="PROSITE" id="PS51468"/>
    </source>
</evidence>
<evidence type="ECO:0000313" key="3">
    <source>
        <dbReference type="EMBL" id="KFF06492.1"/>
    </source>
</evidence>
<evidence type="ECO:0000256" key="1">
    <source>
        <dbReference type="SAM" id="Phobius"/>
    </source>
</evidence>
<sequence length="830" mass="95647">MNTTEINRIFYDRIGVKISLAVTLFSTLLLMVSILGSRIDYKSFQMLSIINIIILLPYGAIVSFNILRNREKYQHLVPFLFLNWFVGCFSTNIHINVFENLPIWVYLTTFLFCLSNFIIYNNLKNKSVNLISYFINGCSCILILYYAVYLIPIFIFSVIGILALGLGFYGLVPGIVLMIHALKLSKLVFEYKSNFYAFCSGIAAVFATLFIFIILLNNESKKINKYSVTKTFEQNDDLPAYIKISQNLKPNFLNEILLKKDIVYLYSDNFFTMRDFGEFGSNVQYNERKTHDPFLNIAYYFIPNNNLSADDQVNILKSNFDKRLETEEQLWSGKDLLTKNIKEDVKIYPNDRLAYTEITIDVVCDKESWQQNEAIYSFQLPEGSVATSLSLWVNGIERKGVLTTKEKAKEAYKQIVGVEARDPSLMQWKEGNRVTVRVFPITNDLPRTFKCGFTTPLKVINDKMAYQSLNIKGPNINGASTVSRIQVSGNTKFEASKDFDLQNNYYINNSKGLEDWKAEFPLKKQVAKSAFTWKNKSYEIKPIVKEKIKFKPSEIILDLNNSWKIEEIEELLKLHSQKYFVILNNSKTEINNSNYIDIWDQFEELNYSLLPLFDLEKSSLIITKCSTFSANFEELESSDYLKKIKKDVKNKNLKVINISEEINPFWQTVKEQKYVDYIKTDIYNCLNLVQHNNFLKFQTSENSINIETAGISISENPAIQKTGNGSNHLYRMFCFGKVLNDQVEIQNDTLAQNKYVDLAKDANIVTPISSLIVLETDQDYADNGIEKNINTLGNASINNDGAVPEPHEWAMLIISLCFILFYFKKKKLAC</sequence>
<dbReference type="Pfam" id="PF08487">
    <property type="entry name" value="VIT"/>
    <property type="match status" value="1"/>
</dbReference>
<comment type="caution">
    <text evidence="3">The sequence shown here is derived from an EMBL/GenBank/DDBJ whole genome shotgun (WGS) entry which is preliminary data.</text>
</comment>
<reference evidence="3 4" key="1">
    <citation type="submission" date="2014-07" db="EMBL/GenBank/DDBJ databases">
        <title>Genome of Flavobacterium reichenbachii LMG 25512.</title>
        <authorList>
            <person name="Stropko S.J."/>
            <person name="Pipes S.E."/>
            <person name="Newman J.D."/>
        </authorList>
    </citation>
    <scope>NUCLEOTIDE SEQUENCE [LARGE SCALE GENOMIC DNA]</scope>
    <source>
        <strain evidence="3 4">LMG 25512</strain>
    </source>
</reference>
<keyword evidence="1" id="KW-0472">Membrane</keyword>
<dbReference type="Proteomes" id="UP000028715">
    <property type="component" value="Unassembled WGS sequence"/>
</dbReference>
<evidence type="ECO:0000313" key="4">
    <source>
        <dbReference type="Proteomes" id="UP000028715"/>
    </source>
</evidence>
<accession>A0A085ZPX8</accession>
<organism evidence="3 4">
    <name type="scientific">Flavobacterium reichenbachii</name>
    <dbReference type="NCBI Taxonomy" id="362418"/>
    <lineage>
        <taxon>Bacteria</taxon>
        <taxon>Pseudomonadati</taxon>
        <taxon>Bacteroidota</taxon>
        <taxon>Flavobacteriia</taxon>
        <taxon>Flavobacteriales</taxon>
        <taxon>Flavobacteriaceae</taxon>
        <taxon>Flavobacterium</taxon>
    </lineage>
</organism>
<feature type="transmembrane region" description="Helical" evidence="1">
    <location>
        <begin position="45"/>
        <end position="67"/>
    </location>
</feature>
<dbReference type="NCBIfam" id="TIGR04477">
    <property type="entry name" value="sorted_by_XrtN"/>
    <property type="match status" value="1"/>
</dbReference>
<dbReference type="InterPro" id="IPR013694">
    <property type="entry name" value="VIT"/>
</dbReference>
<dbReference type="RefSeq" id="WP_035684923.1">
    <property type="nucleotide sequence ID" value="NZ_JPRL01000001.1"/>
</dbReference>
<keyword evidence="1" id="KW-0812">Transmembrane</keyword>
<dbReference type="PROSITE" id="PS51468">
    <property type="entry name" value="VIT"/>
    <property type="match status" value="1"/>
</dbReference>
<feature type="transmembrane region" description="Helical" evidence="1">
    <location>
        <begin position="154"/>
        <end position="182"/>
    </location>
</feature>
<dbReference type="OrthoDB" id="1801976at2"/>
<dbReference type="EMBL" id="JPRL01000001">
    <property type="protein sequence ID" value="KFF06492.1"/>
    <property type="molecule type" value="Genomic_DNA"/>
</dbReference>
<dbReference type="STRING" id="362418.IW19_13670"/>
<feature type="domain" description="VIT" evidence="2">
    <location>
        <begin position="324"/>
        <end position="455"/>
    </location>
</feature>
<feature type="transmembrane region" description="Helical" evidence="1">
    <location>
        <begin position="194"/>
        <end position="216"/>
    </location>
</feature>
<dbReference type="eggNOG" id="COG2304">
    <property type="taxonomic scope" value="Bacteria"/>
</dbReference>
<feature type="transmembrane region" description="Helical" evidence="1">
    <location>
        <begin position="20"/>
        <end position="39"/>
    </location>
</feature>